<dbReference type="PANTHER" id="PTHR10773:SF19">
    <property type="match status" value="1"/>
</dbReference>
<keyword evidence="3" id="KW-1185">Reference proteome</keyword>
<accession>A0A8S9XCK7</accession>
<reference evidence="2" key="1">
    <citation type="journal article" date="2021" name="Mol. Ecol. Resour.">
        <title>Apolygus lucorum genome provides insights into omnivorousness and mesophyll feeding.</title>
        <authorList>
            <person name="Liu Y."/>
            <person name="Liu H."/>
            <person name="Wang H."/>
            <person name="Huang T."/>
            <person name="Liu B."/>
            <person name="Yang B."/>
            <person name="Yin L."/>
            <person name="Li B."/>
            <person name="Zhang Y."/>
            <person name="Zhang S."/>
            <person name="Jiang F."/>
            <person name="Zhang X."/>
            <person name="Ren Y."/>
            <person name="Wang B."/>
            <person name="Wang S."/>
            <person name="Lu Y."/>
            <person name="Wu K."/>
            <person name="Fan W."/>
            <person name="Wang G."/>
        </authorList>
    </citation>
    <scope>NUCLEOTIDE SEQUENCE</scope>
    <source>
        <strain evidence="2">12Hb</strain>
    </source>
</reference>
<gene>
    <name evidence="2" type="ORF">GE061_017949</name>
</gene>
<name>A0A8S9XCK7_APOLU</name>
<dbReference type="AlphaFoldDB" id="A0A8S9XCK7"/>
<dbReference type="PANTHER" id="PTHR10773">
    <property type="entry name" value="DNA-DIRECTED RNA POLYMERASES I, II, AND III SUBUNIT RPABC2"/>
    <property type="match status" value="1"/>
</dbReference>
<dbReference type="OrthoDB" id="6629708at2759"/>
<feature type="compositionally biased region" description="Basic and acidic residues" evidence="1">
    <location>
        <begin position="287"/>
        <end position="299"/>
    </location>
</feature>
<evidence type="ECO:0000313" key="2">
    <source>
        <dbReference type="EMBL" id="KAF6206713.1"/>
    </source>
</evidence>
<protein>
    <submittedName>
        <fullName evidence="2">Uncharacterized protein</fullName>
    </submittedName>
</protein>
<feature type="region of interest" description="Disordered" evidence="1">
    <location>
        <begin position="247"/>
        <end position="299"/>
    </location>
</feature>
<evidence type="ECO:0000256" key="1">
    <source>
        <dbReference type="SAM" id="MobiDB-lite"/>
    </source>
</evidence>
<evidence type="ECO:0000313" key="3">
    <source>
        <dbReference type="Proteomes" id="UP000466442"/>
    </source>
</evidence>
<proteinExistence type="predicted"/>
<comment type="caution">
    <text evidence="2">The sequence shown here is derived from an EMBL/GenBank/DDBJ whole genome shotgun (WGS) entry which is preliminary data.</text>
</comment>
<feature type="compositionally biased region" description="Acidic residues" evidence="1">
    <location>
        <begin position="247"/>
        <end position="278"/>
    </location>
</feature>
<dbReference type="Proteomes" id="UP000466442">
    <property type="component" value="Unassembled WGS sequence"/>
</dbReference>
<dbReference type="EMBL" id="WIXP02000008">
    <property type="protein sequence ID" value="KAF6206713.1"/>
    <property type="molecule type" value="Genomic_DNA"/>
</dbReference>
<sequence length="926" mass="106872">MEPEPDSGSCRFHFSSRFSFHNPHVVEAVEEFGKEKWAGQMGKKAKDKLEAVLKRNPAWEDIRAIAARLRVIRSYQKLPAHRSYQLHSTCREGPHLKALDSKQKMDSEELKSDSLDDVSFSDDSYGVPLEELITAAEEGGMLSNTRDNRKLAKVIVEEIHNTLENITNSDLNTLEENDEIVFCSNANGEILPVPFEYETLIGPSGKDIDENLLISDAFEAGEASTSSLKRKVHSNHGTGRQVIDCDFDVGCENDDPQDDPDYELSNDDNDESSGEEEVVFSNDLPVEESRTSYEDKDSRMGEEDNFFMVEKVKRVNSKQETKAKREKGEKYVGYRRKDKKINNKVIHDTPRSERKMGPLCFSAKCKQMKTRSCDQISEEDRLPIFQRFWKEMTWETKKMYVCGLVTLQEKRSSSHSSPGKVSRRKNSFFYHLRVGNITMPVCKSMFLNTLGLREKTVRKWVMKFHAEPNTTFSPDETQGINETDDPLQECLEDQEERVKAPPSRGRSRDALKQRNAHLKSFLEMIPKLPSHYARKDTNKLYLQVDFACFADLHNVYKKKCADDGLEPLCRTAFDKVCKRFNIAIFQPRKDQCDLCSKVQVNSNPTELYLRHRTLKDRAQREKDMDKTIGLKGDIHIISVDLMAVQVLPRLLASAAYYKLKLQVHNYSIYNLATRDVKCYWWDETGASLDASTYASCLIDYLEELLELAKKTVIIWSDGCTPQNRNKVLSNALLHLSIKHGVTIMHKYLEKGHTQMEVDSVHAHVEEQIKKSPVYLPCQYLDRTAAGRKNPPYRAVYLDHEFFLDYSFIKGMVYSSIRPGNQRDDPVVTDLRWLQYEPDGMIKYKTAFDGDLTFLPRRPNLKNAKFTNFPKLFKSRRPIPLDKFNDLQSLKDCGIPKDCHAFYDLLPKLGKSIREENRKRKRDYDEQ</sequence>
<organism evidence="2 3">
    <name type="scientific">Apolygus lucorum</name>
    <name type="common">Small green plant bug</name>
    <name type="synonym">Lygocoris lucorum</name>
    <dbReference type="NCBI Taxonomy" id="248454"/>
    <lineage>
        <taxon>Eukaryota</taxon>
        <taxon>Metazoa</taxon>
        <taxon>Ecdysozoa</taxon>
        <taxon>Arthropoda</taxon>
        <taxon>Hexapoda</taxon>
        <taxon>Insecta</taxon>
        <taxon>Pterygota</taxon>
        <taxon>Neoptera</taxon>
        <taxon>Paraneoptera</taxon>
        <taxon>Hemiptera</taxon>
        <taxon>Heteroptera</taxon>
        <taxon>Panheteroptera</taxon>
        <taxon>Cimicomorpha</taxon>
        <taxon>Miridae</taxon>
        <taxon>Mirini</taxon>
        <taxon>Apolygus</taxon>
    </lineage>
</organism>